<accession>A0A366KA23</accession>
<dbReference type="Proteomes" id="UP000252530">
    <property type="component" value="Unassembled WGS sequence"/>
</dbReference>
<proteinExistence type="predicted"/>
<comment type="caution">
    <text evidence="1">The sequence shown here is derived from an EMBL/GenBank/DDBJ whole genome shotgun (WGS) entry which is preliminary data.</text>
</comment>
<evidence type="ECO:0008006" key="3">
    <source>
        <dbReference type="Google" id="ProtNLM"/>
    </source>
</evidence>
<evidence type="ECO:0000313" key="1">
    <source>
        <dbReference type="EMBL" id="RBP98590.1"/>
    </source>
</evidence>
<dbReference type="OrthoDB" id="5185945at2"/>
<dbReference type="EMBL" id="PDCG01000001">
    <property type="protein sequence ID" value="RBP98590.1"/>
    <property type="molecule type" value="Genomic_DNA"/>
</dbReference>
<reference evidence="1 2" key="1">
    <citation type="submission" date="2017-10" db="EMBL/GenBank/DDBJ databases">
        <title>Bifidobacterium xylocopum sp. nov. and Bifidobacterium aemilianum sp. nov., from the carpenter bee (Xylocopa violacea) digestive tract.</title>
        <authorList>
            <person name="Alberoni D."/>
            <person name="Baffoni L."/>
            <person name="Di Gioia D."/>
            <person name="Gaggia F."/>
            <person name="Biavati B."/>
        </authorList>
    </citation>
    <scope>NUCLEOTIDE SEQUENCE [LARGE SCALE GENOMIC DNA]</scope>
    <source>
        <strain evidence="1 2">XV10</strain>
    </source>
</reference>
<evidence type="ECO:0000313" key="2">
    <source>
        <dbReference type="Proteomes" id="UP000252530"/>
    </source>
</evidence>
<organism evidence="1 2">
    <name type="scientific">Bifidobacterium aemilianum</name>
    <dbReference type="NCBI Taxonomy" id="2493120"/>
    <lineage>
        <taxon>Bacteria</taxon>
        <taxon>Bacillati</taxon>
        <taxon>Actinomycetota</taxon>
        <taxon>Actinomycetes</taxon>
        <taxon>Bifidobacteriales</taxon>
        <taxon>Bifidobacteriaceae</taxon>
        <taxon>Bifidobacterium</taxon>
    </lineage>
</organism>
<protein>
    <recommendedName>
        <fullName evidence="3">DUF3052 domain-containing protein</fullName>
    </recommendedName>
</protein>
<dbReference type="InterPro" id="IPR021412">
    <property type="entry name" value="DUF3052"/>
</dbReference>
<dbReference type="Pfam" id="PF11253">
    <property type="entry name" value="DUF3052"/>
    <property type="match status" value="1"/>
</dbReference>
<dbReference type="RefSeq" id="WP_113859563.1">
    <property type="nucleotide sequence ID" value="NZ_PDCG01000001.1"/>
</dbReference>
<sequence>MKETAFQEAEEFGFHTADIVQEWMWDDDVSEAIRRNIQRLTGEDLVDEDFDSSVDGVIVWWRDGDDEETLGNTLVDAYSVLGDDGPMWILTPKPGRKGAASSSTIQAAANSVGMNAAMPLTADDDWNAIRLSSFGKGR</sequence>
<gene>
    <name evidence="1" type="ORF">CRD60_01725</name>
</gene>
<name>A0A366KA23_9BIFI</name>
<keyword evidence="2" id="KW-1185">Reference proteome</keyword>
<dbReference type="AlphaFoldDB" id="A0A366KA23"/>